<evidence type="ECO:0000313" key="1">
    <source>
        <dbReference type="EMBL" id="AQT25236.1"/>
    </source>
</evidence>
<protein>
    <recommendedName>
        <fullName evidence="3">Tail completion protein</fullName>
    </recommendedName>
</protein>
<dbReference type="OrthoDB" id="16260at10239"/>
<reference evidence="1 2" key="1">
    <citation type="submission" date="2016-12" db="EMBL/GenBank/DDBJ databases">
        <title>Providencia rettgeri phage vB-PreS_PR1 - a deep-branching member of the T5-like siphoviruses.</title>
        <authorList>
            <person name="Oliveira H."/>
            <person name="Pinto G."/>
            <person name="Hendrix H."/>
            <person name="Noben J.-P."/>
            <person name="Gawor J."/>
            <person name="Lobocka M."/>
            <person name="Lavigne R."/>
            <person name="Azeredo J."/>
        </authorList>
    </citation>
    <scope>NUCLEOTIDE SEQUENCE [LARGE SCALE GENOMIC DNA]</scope>
</reference>
<name>A0A1S6KUZ0_9CAUD</name>
<proteinExistence type="predicted"/>
<dbReference type="Proteomes" id="UP000222417">
    <property type="component" value="Segment"/>
</dbReference>
<evidence type="ECO:0008006" key="3">
    <source>
        <dbReference type="Google" id="ProtNLM"/>
    </source>
</evidence>
<dbReference type="EMBL" id="KY363465">
    <property type="protein sequence ID" value="AQT25236.1"/>
    <property type="molecule type" value="Genomic_DNA"/>
</dbReference>
<dbReference type="InterPro" id="IPR057970">
    <property type="entry name" value="T5_p143"/>
</dbReference>
<gene>
    <name evidence="1" type="ORF">PR1_145</name>
</gene>
<accession>A0A1S6KUZ0</accession>
<dbReference type="Pfam" id="PF25747">
    <property type="entry name" value="T5_p143"/>
    <property type="match status" value="1"/>
</dbReference>
<organism evidence="1 2">
    <name type="scientific">Providencia phage vB_PreS_PR1</name>
    <dbReference type="NCBI Taxonomy" id="1931407"/>
    <lineage>
        <taxon>Viruses</taxon>
        <taxon>Duplodnaviria</taxon>
        <taxon>Heunggongvirae</taxon>
        <taxon>Uroviricota</taxon>
        <taxon>Caudoviricetes</taxon>
        <taxon>Demerecviridae</taxon>
        <taxon>Priunavirus</taxon>
        <taxon>Priunavirus PR1</taxon>
    </lineage>
</organism>
<sequence>MALSDLAKQIILQELSNPSGYKRDKVDYTIETGLQDPSRDGRIAKLTFKFSKPVSADYLETVTPKIFEIINSSYDIDREIDSLANVFARILGIGQMNKIGKKRTVGSVRVSLGDPAEDDPDAYFGPVQGPSGMFVSNSNMMSMLEILGKMYLTQGMKKAGAPLKWRTGRFANSVEVKSLQVRGEGKKVEAIISYNYMTRPYSVFNPTVSTYNRLSLTPFAGARNPQTLIGEALAKAARDLIHSRYNITVREGT</sequence>
<evidence type="ECO:0000313" key="2">
    <source>
        <dbReference type="Proteomes" id="UP000222417"/>
    </source>
</evidence>
<keyword evidence="2" id="KW-1185">Reference proteome</keyword>